<dbReference type="InterPro" id="IPR016187">
    <property type="entry name" value="CTDL_fold"/>
</dbReference>
<dbReference type="InterPro" id="IPR051043">
    <property type="entry name" value="Sulfatase_Mod_Factor_Kinase"/>
</dbReference>
<proteinExistence type="predicted"/>
<dbReference type="InterPro" id="IPR005532">
    <property type="entry name" value="SUMF_dom"/>
</dbReference>
<dbReference type="GO" id="GO:0120147">
    <property type="term" value="F:formylglycine-generating oxidase activity"/>
    <property type="evidence" value="ECO:0007669"/>
    <property type="project" value="TreeGrafter"/>
</dbReference>
<evidence type="ECO:0000313" key="2">
    <source>
        <dbReference type="EMBL" id="MCW6509833.1"/>
    </source>
</evidence>
<sequence length="502" mass="57423">MNVSNWTEHNLLNRFSHLSTNRVSILVAELRNRALAFCGARSTSTVFDLVFRGLDADPCQILFLFASEKEDREWAVRKISEARDVFAVVASPKHFVPLFLAACEISKWWDIASNVESVIRYSSYIRRVEHLLLQVRDETHPTEFDIYSRVARDFVCWNGGREFVAGVDTKNLRPETRKEQFDDALKRLLDSSFANRSAHDSPGHRLISSQALFWLVELPAERLDSHWLRFTRLYHEMRLAHPNASRIKASMNLLDVHDDSYRAFMACFINVPAGQYLIGSTIQSTLSEPPAQRISVHLEAFQIMLRPVSSGDLCTLGIDPDRCSLPNELPATEINAVEAFQIADALTRKLRSIGIISDVERVILPNEFQWEAAARGPSGSEYPWGDVFYEDCCNCEQNFGLCVTPLGQFSPRGDSPYGCQDMAGNVREWTRSYAGIHNVDWQTYEHEPVERDTSSLYQDDRLIIRGGSYSYDRECVRTWVRNTQIASRRDAQTGFRFVIEKM</sequence>
<dbReference type="RefSeq" id="WP_282586201.1">
    <property type="nucleotide sequence ID" value="NZ_JAMOIM010000011.1"/>
</dbReference>
<evidence type="ECO:0000259" key="1">
    <source>
        <dbReference type="Pfam" id="PF03781"/>
    </source>
</evidence>
<dbReference type="PANTHER" id="PTHR23150">
    <property type="entry name" value="SULFATASE MODIFYING FACTOR 1, 2"/>
    <property type="match status" value="1"/>
</dbReference>
<dbReference type="InterPro" id="IPR042095">
    <property type="entry name" value="SUMF_sf"/>
</dbReference>
<dbReference type="PANTHER" id="PTHR23150:SF19">
    <property type="entry name" value="FORMYLGLYCINE-GENERATING ENZYME"/>
    <property type="match status" value="1"/>
</dbReference>
<keyword evidence="3" id="KW-1185">Reference proteome</keyword>
<dbReference type="EMBL" id="JAMOIM010000011">
    <property type="protein sequence ID" value="MCW6509833.1"/>
    <property type="molecule type" value="Genomic_DNA"/>
</dbReference>
<name>A0AA41Z3I4_9HYPH</name>
<reference evidence="2" key="1">
    <citation type="submission" date="2022-05" db="EMBL/GenBank/DDBJ databases">
        <authorList>
            <person name="Pankratov T."/>
        </authorList>
    </citation>
    <scope>NUCLEOTIDE SEQUENCE</scope>
    <source>
        <strain evidence="2">BP6-180914</strain>
    </source>
</reference>
<protein>
    <submittedName>
        <fullName evidence="2">Formylglycine-generating enzyme family protein</fullName>
    </submittedName>
</protein>
<evidence type="ECO:0000313" key="3">
    <source>
        <dbReference type="Proteomes" id="UP001165667"/>
    </source>
</evidence>
<dbReference type="Gene3D" id="3.90.1580.10">
    <property type="entry name" value="paralog of FGE (formylglycine-generating enzyme)"/>
    <property type="match status" value="1"/>
</dbReference>
<feature type="domain" description="Sulfatase-modifying factor enzyme-like" evidence="1">
    <location>
        <begin position="326"/>
        <end position="498"/>
    </location>
</feature>
<comment type="caution">
    <text evidence="2">The sequence shown here is derived from an EMBL/GenBank/DDBJ whole genome shotgun (WGS) entry which is preliminary data.</text>
</comment>
<gene>
    <name evidence="2" type="ORF">M8523_17590</name>
</gene>
<organism evidence="2 3">
    <name type="scientific">Lichenifustis flavocetrariae</name>
    <dbReference type="NCBI Taxonomy" id="2949735"/>
    <lineage>
        <taxon>Bacteria</taxon>
        <taxon>Pseudomonadati</taxon>
        <taxon>Pseudomonadota</taxon>
        <taxon>Alphaproteobacteria</taxon>
        <taxon>Hyphomicrobiales</taxon>
        <taxon>Lichenihabitantaceae</taxon>
        <taxon>Lichenifustis</taxon>
    </lineage>
</organism>
<dbReference type="AlphaFoldDB" id="A0AA41Z3I4"/>
<dbReference type="Pfam" id="PF03781">
    <property type="entry name" value="FGE-sulfatase"/>
    <property type="match status" value="1"/>
</dbReference>
<dbReference type="Proteomes" id="UP001165667">
    <property type="component" value="Unassembled WGS sequence"/>
</dbReference>
<accession>A0AA41Z3I4</accession>
<dbReference type="SUPFAM" id="SSF56436">
    <property type="entry name" value="C-type lectin-like"/>
    <property type="match status" value="1"/>
</dbReference>